<sequence>MRRRREWITFSNRHRIGQWRKSPALPEEYGQSGMNEREAPRIPGSPEKALFLSLATPIGNALLTHSCQQSPCPFQTLCSTRPSGSTPQAPEESRRNKYLLRVPSGLTRKGSPRKSVSELS</sequence>
<evidence type="ECO:0000313" key="2">
    <source>
        <dbReference type="EMBL" id="KAK4412200.1"/>
    </source>
</evidence>
<dbReference type="Proteomes" id="UP001293254">
    <property type="component" value="Unassembled WGS sequence"/>
</dbReference>
<evidence type="ECO:0000313" key="3">
    <source>
        <dbReference type="Proteomes" id="UP001293254"/>
    </source>
</evidence>
<dbReference type="AlphaFoldDB" id="A0AAE1XHT2"/>
<comment type="caution">
    <text evidence="2">The sequence shown here is derived from an EMBL/GenBank/DDBJ whole genome shotgun (WGS) entry which is preliminary data.</text>
</comment>
<accession>A0AAE1XHT2</accession>
<reference evidence="2" key="2">
    <citation type="journal article" date="2024" name="Plant">
        <title>Genomic evolution and insights into agronomic trait innovations of Sesamum species.</title>
        <authorList>
            <person name="Miao H."/>
            <person name="Wang L."/>
            <person name="Qu L."/>
            <person name="Liu H."/>
            <person name="Sun Y."/>
            <person name="Le M."/>
            <person name="Wang Q."/>
            <person name="Wei S."/>
            <person name="Zheng Y."/>
            <person name="Lin W."/>
            <person name="Duan Y."/>
            <person name="Cao H."/>
            <person name="Xiong S."/>
            <person name="Wang X."/>
            <person name="Wei L."/>
            <person name="Li C."/>
            <person name="Ma Q."/>
            <person name="Ju M."/>
            <person name="Zhao R."/>
            <person name="Li G."/>
            <person name="Mu C."/>
            <person name="Tian Q."/>
            <person name="Mei H."/>
            <person name="Zhang T."/>
            <person name="Gao T."/>
            <person name="Zhang H."/>
        </authorList>
    </citation>
    <scope>NUCLEOTIDE SEQUENCE</scope>
    <source>
        <strain evidence="2">3651</strain>
    </source>
</reference>
<protein>
    <submittedName>
        <fullName evidence="2">Uncharacterized protein</fullName>
    </submittedName>
</protein>
<feature type="region of interest" description="Disordered" evidence="1">
    <location>
        <begin position="19"/>
        <end position="44"/>
    </location>
</feature>
<feature type="compositionally biased region" description="Polar residues" evidence="1">
    <location>
        <begin position="73"/>
        <end position="88"/>
    </location>
</feature>
<evidence type="ECO:0000256" key="1">
    <source>
        <dbReference type="SAM" id="MobiDB-lite"/>
    </source>
</evidence>
<gene>
    <name evidence="2" type="ORF">Salat_2965900</name>
</gene>
<reference evidence="2" key="1">
    <citation type="submission" date="2020-06" db="EMBL/GenBank/DDBJ databases">
        <authorList>
            <person name="Li T."/>
            <person name="Hu X."/>
            <person name="Zhang T."/>
            <person name="Song X."/>
            <person name="Zhang H."/>
            <person name="Dai N."/>
            <person name="Sheng W."/>
            <person name="Hou X."/>
            <person name="Wei L."/>
        </authorList>
    </citation>
    <scope>NUCLEOTIDE SEQUENCE</scope>
    <source>
        <strain evidence="2">3651</strain>
        <tissue evidence="2">Leaf</tissue>
    </source>
</reference>
<keyword evidence="3" id="KW-1185">Reference proteome</keyword>
<proteinExistence type="predicted"/>
<organism evidence="2 3">
    <name type="scientific">Sesamum alatum</name>
    <dbReference type="NCBI Taxonomy" id="300844"/>
    <lineage>
        <taxon>Eukaryota</taxon>
        <taxon>Viridiplantae</taxon>
        <taxon>Streptophyta</taxon>
        <taxon>Embryophyta</taxon>
        <taxon>Tracheophyta</taxon>
        <taxon>Spermatophyta</taxon>
        <taxon>Magnoliopsida</taxon>
        <taxon>eudicotyledons</taxon>
        <taxon>Gunneridae</taxon>
        <taxon>Pentapetalae</taxon>
        <taxon>asterids</taxon>
        <taxon>lamiids</taxon>
        <taxon>Lamiales</taxon>
        <taxon>Pedaliaceae</taxon>
        <taxon>Sesamum</taxon>
    </lineage>
</organism>
<feature type="region of interest" description="Disordered" evidence="1">
    <location>
        <begin position="73"/>
        <end position="120"/>
    </location>
</feature>
<dbReference type="EMBL" id="JACGWO010000019">
    <property type="protein sequence ID" value="KAK4412200.1"/>
    <property type="molecule type" value="Genomic_DNA"/>
</dbReference>
<name>A0AAE1XHT2_9LAMI</name>